<dbReference type="SMART" id="SM00388">
    <property type="entry name" value="HisKA"/>
    <property type="match status" value="1"/>
</dbReference>
<reference evidence="20 21" key="2">
    <citation type="journal article" date="2018" name="Elife">
        <title>Discovery and characterization of a prevalent human gut bacterial enzyme sufficient for the inactivation of a family of plant toxins.</title>
        <authorList>
            <person name="Koppel N."/>
            <person name="Bisanz J.E."/>
            <person name="Pandelia M.E."/>
            <person name="Turnbaugh P.J."/>
            <person name="Balskus E.P."/>
        </authorList>
    </citation>
    <scope>NUCLEOTIDE SEQUENCE [LARGE SCALE GENOMIC DNA]</scope>
    <source>
        <strain evidence="18 22">16A</strain>
        <strain evidence="17 21">FAA1-1-60AUCSF</strain>
        <strain evidence="16 20">MR1 #12</strain>
        <strain evidence="15 23">W1 BHI 6</strain>
    </source>
</reference>
<name>A0A369NUE5_EGGLN</name>
<keyword evidence="5" id="KW-0808">Transferase</keyword>
<dbReference type="InterPro" id="IPR036890">
    <property type="entry name" value="HATPase_C_sf"/>
</dbReference>
<keyword evidence="6 11" id="KW-0812">Transmembrane</keyword>
<dbReference type="EMBL" id="PPUQ01000011">
    <property type="protein sequence ID" value="RDC37608.1"/>
    <property type="molecule type" value="Genomic_DNA"/>
</dbReference>
<evidence type="ECO:0000313" key="21">
    <source>
        <dbReference type="Proteomes" id="UP000253857"/>
    </source>
</evidence>
<evidence type="ECO:0000256" key="3">
    <source>
        <dbReference type="ARBA" id="ARBA00012438"/>
    </source>
</evidence>
<organism evidence="15 23">
    <name type="scientific">Eggerthella lenta</name>
    <name type="common">Eubacterium lentum</name>
    <dbReference type="NCBI Taxonomy" id="84112"/>
    <lineage>
        <taxon>Bacteria</taxon>
        <taxon>Bacillati</taxon>
        <taxon>Actinomycetota</taxon>
        <taxon>Coriobacteriia</taxon>
        <taxon>Eggerthellales</taxon>
        <taxon>Eggerthellaceae</taxon>
        <taxon>Eggerthella</taxon>
    </lineage>
</organism>
<comment type="caution">
    <text evidence="15">The sequence shown here is derived from an EMBL/GenBank/DDBJ whole genome shotgun (WGS) entry which is preliminary data.</text>
</comment>
<comment type="subcellular location">
    <subcellularLocation>
        <location evidence="2">Cell membrane</location>
    </subcellularLocation>
</comment>
<dbReference type="Proteomes" id="UP000253970">
    <property type="component" value="Unassembled WGS sequence"/>
</dbReference>
<evidence type="ECO:0000256" key="11">
    <source>
        <dbReference type="SAM" id="Phobius"/>
    </source>
</evidence>
<keyword evidence="9" id="KW-0902">Two-component regulatory system</keyword>
<evidence type="ECO:0000313" key="17">
    <source>
        <dbReference type="EMBL" id="RDB86381.1"/>
    </source>
</evidence>
<dbReference type="Gene3D" id="1.10.287.130">
    <property type="match status" value="1"/>
</dbReference>
<dbReference type="PANTHER" id="PTHR43711:SF26">
    <property type="entry name" value="SENSOR HISTIDINE KINASE RCSC"/>
    <property type="match status" value="1"/>
</dbReference>
<evidence type="ECO:0000256" key="6">
    <source>
        <dbReference type="ARBA" id="ARBA00022692"/>
    </source>
</evidence>
<evidence type="ECO:0000313" key="14">
    <source>
        <dbReference type="EMBL" id="MVN31808.1"/>
    </source>
</evidence>
<dbReference type="GO" id="GO:0005886">
    <property type="term" value="C:plasma membrane"/>
    <property type="evidence" value="ECO:0007669"/>
    <property type="project" value="UniProtKB-SubCell"/>
</dbReference>
<feature type="transmembrane region" description="Helical" evidence="11">
    <location>
        <begin position="12"/>
        <end position="33"/>
    </location>
</feature>
<dbReference type="InterPro" id="IPR036097">
    <property type="entry name" value="HisK_dim/P_sf"/>
</dbReference>
<evidence type="ECO:0000313" key="23">
    <source>
        <dbReference type="Proteomes" id="UP000253970"/>
    </source>
</evidence>
<evidence type="ECO:0000256" key="8">
    <source>
        <dbReference type="ARBA" id="ARBA00022989"/>
    </source>
</evidence>
<keyword evidence="11" id="KW-0472">Membrane</keyword>
<dbReference type="Proteomes" id="UP000253752">
    <property type="component" value="Unassembled WGS sequence"/>
</dbReference>
<dbReference type="Gene3D" id="6.10.340.10">
    <property type="match status" value="1"/>
</dbReference>
<evidence type="ECO:0000256" key="9">
    <source>
        <dbReference type="ARBA" id="ARBA00023012"/>
    </source>
</evidence>
<dbReference type="CDD" id="cd00082">
    <property type="entry name" value="HisKA"/>
    <property type="match status" value="1"/>
</dbReference>
<dbReference type="InterPro" id="IPR003594">
    <property type="entry name" value="HATPase_dom"/>
</dbReference>
<dbReference type="Proteomes" id="UP000312594">
    <property type="component" value="Unassembled WGS sequence"/>
</dbReference>
<reference evidence="19 24" key="1">
    <citation type="journal article" date="2005" name="Appl. Environ. Microbiol.">
        <title>Intestinal bacterial communities that produce active estrogen-like compounds enterodiol and enterolactone in humans.</title>
        <authorList>
            <person name="Clavel T."/>
            <person name="Henderson G."/>
            <person name="Alpert C.A."/>
            <person name="Philippe C."/>
            <person name="Rigottier-Gois L."/>
            <person name="Dore J."/>
            <person name="Blaut M."/>
        </authorList>
    </citation>
    <scope>NUCLEOTIDE SEQUENCE [LARGE SCALE GENOMIC DNA]</scope>
    <source>
        <strain evidence="19 24">SECO-MT75m2</strain>
    </source>
</reference>
<gene>
    <name evidence="18" type="ORF">C1853_09125</name>
    <name evidence="17" type="ORF">C1871_06755</name>
    <name evidence="16" type="ORF">C1872_02210</name>
    <name evidence="15" type="ORF">C1875_04870</name>
    <name evidence="19" type="ORF">FIC87_07205</name>
    <name evidence="14" type="ORF">GO726_01255</name>
</gene>
<evidence type="ECO:0000313" key="25">
    <source>
        <dbReference type="Proteomes" id="UP000436429"/>
    </source>
</evidence>
<accession>A0A369NUE5</accession>
<keyword evidence="8 11" id="KW-1133">Transmembrane helix</keyword>
<dbReference type="EMBL" id="WPOM01000002">
    <property type="protein sequence ID" value="MVN31808.1"/>
    <property type="molecule type" value="Genomic_DNA"/>
</dbReference>
<reference evidence="14 25" key="4">
    <citation type="submission" date="2019-11" db="EMBL/GenBank/DDBJ databases">
        <title>Whole genome shotgun sequencing (WGS) data from Adlercreutzia equolifaciens ResAG-91, Eggerthella lenta MRI-F36, MRI-F37, MRI-F40, ResAG-49, ResAG-88, ResAG-121, ResAG-145, and Gordonibacter sp. ResAG-5, ResAG-26, ResAG-43, ResAG-50, ResAG-59.</title>
        <authorList>
            <person name="Stoll D.A."/>
            <person name="Danylec N."/>
            <person name="Franz C.M.A.P."/>
            <person name="Huch M."/>
        </authorList>
    </citation>
    <scope>NUCLEOTIDE SEQUENCE [LARGE SCALE GENOMIC DNA]</scope>
    <source>
        <strain evidence="14 25">ResAG-88</strain>
    </source>
</reference>
<evidence type="ECO:0000313" key="15">
    <source>
        <dbReference type="EMBL" id="RDB72025.1"/>
    </source>
</evidence>
<keyword evidence="4" id="KW-0597">Phosphoprotein</keyword>
<dbReference type="AlphaFoldDB" id="A0A369NUE5"/>
<dbReference type="Proteomes" id="UP000436429">
    <property type="component" value="Unassembled WGS sequence"/>
</dbReference>
<evidence type="ECO:0000313" key="18">
    <source>
        <dbReference type="EMBL" id="RDC37608.1"/>
    </source>
</evidence>
<evidence type="ECO:0000313" key="20">
    <source>
        <dbReference type="Proteomes" id="UP000253752"/>
    </source>
</evidence>
<feature type="coiled-coil region" evidence="10">
    <location>
        <begin position="294"/>
        <end position="324"/>
    </location>
</feature>
<dbReference type="InterPro" id="IPR050736">
    <property type="entry name" value="Sensor_HK_Regulatory"/>
</dbReference>
<evidence type="ECO:0000256" key="7">
    <source>
        <dbReference type="ARBA" id="ARBA00022777"/>
    </source>
</evidence>
<evidence type="ECO:0000313" key="24">
    <source>
        <dbReference type="Proteomes" id="UP000312594"/>
    </source>
</evidence>
<sequence>MGKHAFSLKTIYLAALTAVFAVSFFAFVAFDLYSQQRQTEQAMLEEARTFAREMDAVWQFMDNSQSIINNSSSGGYEFKGLHCSVVGKSVGRLFSAGSDYHIRYTNFDPRSEQDIPDEFETKALEAFNADRSVTEYYGVAPFDGEDRFRYLQALEVDDSCLECHGEPVGELDITDHAKEGWTLESVGGAISIVIPLDQQQAAMRGNVIRDMAYFLLITVFIGLVILVVTTVFVLRPLGGMHAAFGELKQGRLGASVSQRFAAKEVRSLIAGFNDMAGELRGMYEHLESQVQERTVDLREANALLERQRDKLEQLNADLAQETQFKSDLLSMVNHELRTPLTSIITFAQISREACDPANEHDRRSWEEIEKNSRILLNMINNMLDIARSDAGGMRATCEPMDLGDVAASVKGTMAPLARKYEVSFSTKVASDVPLVNGDYEKTTRMLENLASNAIKFTPDGGSIELRVAYDAEARVVTLSMVDDGIGIAPEDQARIFERFVQVDSTSTRKYNGSGLGLALVREYGDMQGFAVSVESELGRGSRFVITIPASAIVGEIEGEDDV</sequence>
<dbReference type="Proteomes" id="UP000253915">
    <property type="component" value="Unassembled WGS sequence"/>
</dbReference>
<dbReference type="SUPFAM" id="SSF55874">
    <property type="entry name" value="ATPase domain of HSP90 chaperone/DNA topoisomerase II/histidine kinase"/>
    <property type="match status" value="1"/>
</dbReference>
<evidence type="ECO:0000256" key="1">
    <source>
        <dbReference type="ARBA" id="ARBA00000085"/>
    </source>
</evidence>
<evidence type="ECO:0000259" key="12">
    <source>
        <dbReference type="PROSITE" id="PS50109"/>
    </source>
</evidence>
<proteinExistence type="predicted"/>
<dbReference type="GO" id="GO:0000155">
    <property type="term" value="F:phosphorelay sensor kinase activity"/>
    <property type="evidence" value="ECO:0007669"/>
    <property type="project" value="InterPro"/>
</dbReference>
<feature type="transmembrane region" description="Helical" evidence="11">
    <location>
        <begin position="213"/>
        <end position="234"/>
    </location>
</feature>
<evidence type="ECO:0000256" key="4">
    <source>
        <dbReference type="ARBA" id="ARBA00022553"/>
    </source>
</evidence>
<reference evidence="19" key="3">
    <citation type="submission" date="2019-06" db="EMBL/GenBank/DDBJ databases">
        <authorList>
            <person name="Bisanz J.E."/>
            <person name="Turnbaugh P.J."/>
        </authorList>
    </citation>
    <scope>NUCLEOTIDE SEQUENCE</scope>
    <source>
        <strain evidence="19">SECO-MT75m2</strain>
    </source>
</reference>
<dbReference type="RefSeq" id="WP_009608487.1">
    <property type="nucleotide sequence ID" value="NZ_AP031442.1"/>
</dbReference>
<protein>
    <recommendedName>
        <fullName evidence="3">histidine kinase</fullName>
        <ecNumber evidence="3">2.7.13.3</ecNumber>
    </recommendedName>
</protein>
<keyword evidence="10" id="KW-0175">Coiled coil</keyword>
<evidence type="ECO:0000313" key="19">
    <source>
        <dbReference type="EMBL" id="TNU91240.1"/>
    </source>
</evidence>
<evidence type="ECO:0000259" key="13">
    <source>
        <dbReference type="PROSITE" id="PS50885"/>
    </source>
</evidence>
<feature type="domain" description="HAMP" evidence="13">
    <location>
        <begin position="231"/>
        <end position="284"/>
    </location>
</feature>
<dbReference type="InterPro" id="IPR003661">
    <property type="entry name" value="HisK_dim/P_dom"/>
</dbReference>
<dbReference type="InterPro" id="IPR005467">
    <property type="entry name" value="His_kinase_dom"/>
</dbReference>
<dbReference type="Pfam" id="PF11845">
    <property type="entry name" value="Tll0287-like"/>
    <property type="match status" value="1"/>
</dbReference>
<dbReference type="InterPro" id="IPR004358">
    <property type="entry name" value="Sig_transdc_His_kin-like_C"/>
</dbReference>
<feature type="domain" description="Histidine kinase" evidence="12">
    <location>
        <begin position="331"/>
        <end position="551"/>
    </location>
</feature>
<dbReference type="PANTHER" id="PTHR43711">
    <property type="entry name" value="TWO-COMPONENT HISTIDINE KINASE"/>
    <property type="match status" value="1"/>
</dbReference>
<dbReference type="Pfam" id="PF00512">
    <property type="entry name" value="HisKA"/>
    <property type="match status" value="1"/>
</dbReference>
<comment type="catalytic activity">
    <reaction evidence="1">
        <text>ATP + protein L-histidine = ADP + protein N-phospho-L-histidine.</text>
        <dbReference type="EC" id="2.7.13.3"/>
    </reaction>
</comment>
<dbReference type="EC" id="2.7.13.3" evidence="3"/>
<dbReference type="Gene3D" id="3.30.565.10">
    <property type="entry name" value="Histidine kinase-like ATPase, C-terminal domain"/>
    <property type="match status" value="1"/>
</dbReference>
<dbReference type="InterPro" id="IPR021796">
    <property type="entry name" value="Tll0287-like_dom"/>
</dbReference>
<dbReference type="EMBL" id="PPTX01000002">
    <property type="protein sequence ID" value="RDB81508.1"/>
    <property type="molecule type" value="Genomic_DNA"/>
</dbReference>
<dbReference type="OMA" id="RYVIVKP"/>
<keyword evidence="7" id="KW-0418">Kinase</keyword>
<dbReference type="SMART" id="SM00387">
    <property type="entry name" value="HATPase_c"/>
    <property type="match status" value="1"/>
</dbReference>
<evidence type="ECO:0000313" key="16">
    <source>
        <dbReference type="EMBL" id="RDB81508.1"/>
    </source>
</evidence>
<evidence type="ECO:0000256" key="10">
    <source>
        <dbReference type="SAM" id="Coils"/>
    </source>
</evidence>
<dbReference type="InterPro" id="IPR003660">
    <property type="entry name" value="HAMP_dom"/>
</dbReference>
<dbReference type="PRINTS" id="PR00344">
    <property type="entry name" value="BCTRLSENSOR"/>
</dbReference>
<dbReference type="Pfam" id="PF02518">
    <property type="entry name" value="HATPase_c"/>
    <property type="match status" value="1"/>
</dbReference>
<dbReference type="PROSITE" id="PS50109">
    <property type="entry name" value="HIS_KIN"/>
    <property type="match status" value="1"/>
</dbReference>
<dbReference type="EMBL" id="PPTU01000005">
    <property type="protein sequence ID" value="RDB72025.1"/>
    <property type="molecule type" value="Genomic_DNA"/>
</dbReference>
<dbReference type="EMBL" id="PPTY01000008">
    <property type="protein sequence ID" value="RDB86381.1"/>
    <property type="molecule type" value="Genomic_DNA"/>
</dbReference>
<evidence type="ECO:0000256" key="2">
    <source>
        <dbReference type="ARBA" id="ARBA00004236"/>
    </source>
</evidence>
<dbReference type="PROSITE" id="PS50885">
    <property type="entry name" value="HAMP"/>
    <property type="match status" value="1"/>
</dbReference>
<dbReference type="Proteomes" id="UP000253857">
    <property type="component" value="Unassembled WGS sequence"/>
</dbReference>
<evidence type="ECO:0000313" key="22">
    <source>
        <dbReference type="Proteomes" id="UP000253915"/>
    </source>
</evidence>
<evidence type="ECO:0000256" key="5">
    <source>
        <dbReference type="ARBA" id="ARBA00022679"/>
    </source>
</evidence>
<dbReference type="SUPFAM" id="SSF47384">
    <property type="entry name" value="Homodimeric domain of signal transducing histidine kinase"/>
    <property type="match status" value="1"/>
</dbReference>
<dbReference type="EMBL" id="VEVP01000013">
    <property type="protein sequence ID" value="TNU91240.1"/>
    <property type="molecule type" value="Genomic_DNA"/>
</dbReference>
<dbReference type="FunFam" id="3.30.565.10:FF:000006">
    <property type="entry name" value="Sensor histidine kinase WalK"/>
    <property type="match status" value="1"/>
</dbReference>